<name>A0A947G869_HYDSH</name>
<evidence type="ECO:0000313" key="3">
    <source>
        <dbReference type="Proteomes" id="UP000748108"/>
    </source>
</evidence>
<sequence length="185" mass="21010">MKWLKWTEAQLRRLAVAPLIREDMLLELRALGEGEDGLRSPWPDGMPRRPGFEYSTTESAAIYRKEAAARLVKRLKAHEAEIERIRAALASLKPVERDMLEMCYLRADLVYESNIARLFGLSLDAFMRRKVHALAKLFERLTGSWPPPVDIEALIAGEAAKEAAEREAVWEEWTAFMGGIGERTG</sequence>
<evidence type="ECO:0000313" key="1">
    <source>
        <dbReference type="EMBL" id="MBT9282307.1"/>
    </source>
</evidence>
<proteinExistence type="predicted"/>
<dbReference type="EMBL" id="JAHHQF010000052">
    <property type="protein sequence ID" value="MBT9282307.1"/>
    <property type="molecule type" value="Genomic_DNA"/>
</dbReference>
<organism evidence="1 3">
    <name type="scientific">Hydrogenibacillus schlegelii</name>
    <name type="common">Bacillus schlegelii</name>
    <dbReference type="NCBI Taxonomy" id="1484"/>
    <lineage>
        <taxon>Bacteria</taxon>
        <taxon>Bacillati</taxon>
        <taxon>Bacillota</taxon>
        <taxon>Bacilli</taxon>
        <taxon>Bacillales</taxon>
        <taxon>Bacillales Family X. Incertae Sedis</taxon>
        <taxon>Hydrogenibacillus</taxon>
    </lineage>
</organism>
<comment type="caution">
    <text evidence="1">The sequence shown here is derived from an EMBL/GenBank/DDBJ whole genome shotgun (WGS) entry which is preliminary data.</text>
</comment>
<evidence type="ECO:0000313" key="2">
    <source>
        <dbReference type="EMBL" id="MBT9282679.1"/>
    </source>
</evidence>
<dbReference type="InterPro" id="IPR036388">
    <property type="entry name" value="WH-like_DNA-bd_sf"/>
</dbReference>
<accession>A0A947G869</accession>
<reference evidence="1" key="1">
    <citation type="journal article" date="2021" name="Microbiology">
        <title>Metagenomic Analysis of the Microbial Community in the Underground Coal Fire Area (Kemerovo Region, Russia) Revealed Predominance of Thermophilic Members of the Phyla Deinococcus-thermus, Aquificae, and Firmicutes.</title>
        <authorList>
            <person name="Kadnikov V."/>
            <person name="Mardanov A.V."/>
            <person name="Beletsky A.V."/>
            <person name="Karnachuk O.V."/>
            <person name="Ravin N.V."/>
        </authorList>
    </citation>
    <scope>NUCLEOTIDE SEQUENCE</scope>
    <source>
        <strain evidence="1">RBS10-49</strain>
    </source>
</reference>
<dbReference type="SUPFAM" id="SSF88659">
    <property type="entry name" value="Sigma3 and sigma4 domains of RNA polymerase sigma factors"/>
    <property type="match status" value="1"/>
</dbReference>
<dbReference type="AlphaFoldDB" id="A0A947G869"/>
<dbReference type="InterPro" id="IPR013324">
    <property type="entry name" value="RNA_pol_sigma_r3/r4-like"/>
</dbReference>
<dbReference type="Gene3D" id="1.10.10.10">
    <property type="entry name" value="Winged helix-like DNA-binding domain superfamily/Winged helix DNA-binding domain"/>
    <property type="match status" value="1"/>
</dbReference>
<dbReference type="EMBL" id="JAHHQF010000063">
    <property type="protein sequence ID" value="MBT9282679.1"/>
    <property type="molecule type" value="Genomic_DNA"/>
</dbReference>
<protein>
    <submittedName>
        <fullName evidence="1">Uncharacterized protein</fullName>
    </submittedName>
</protein>
<gene>
    <name evidence="1" type="ORF">KM312_06570</name>
    <name evidence="2" type="ORF">KM312_08565</name>
</gene>
<dbReference type="Proteomes" id="UP000748108">
    <property type="component" value="Unassembled WGS sequence"/>
</dbReference>